<feature type="compositionally biased region" description="Basic and acidic residues" evidence="1">
    <location>
        <begin position="199"/>
        <end position="209"/>
    </location>
</feature>
<dbReference type="EMBL" id="JABELX010000009">
    <property type="protein sequence ID" value="NNH73064.1"/>
    <property type="molecule type" value="Genomic_DNA"/>
</dbReference>
<evidence type="ECO:0000256" key="1">
    <source>
        <dbReference type="SAM" id="MobiDB-lite"/>
    </source>
</evidence>
<feature type="region of interest" description="Disordered" evidence="1">
    <location>
        <begin position="145"/>
        <end position="209"/>
    </location>
</feature>
<feature type="region of interest" description="Disordered" evidence="1">
    <location>
        <begin position="32"/>
        <end position="54"/>
    </location>
</feature>
<accession>A0A849C307</accession>
<keyword evidence="3" id="KW-1185">Reference proteome</keyword>
<gene>
    <name evidence="2" type="ORF">HLB23_24920</name>
</gene>
<name>A0A849C307_9NOCA</name>
<evidence type="ECO:0000313" key="2">
    <source>
        <dbReference type="EMBL" id="NNH73064.1"/>
    </source>
</evidence>
<dbReference type="RefSeq" id="WP_067523428.1">
    <property type="nucleotide sequence ID" value="NZ_JABELX010000009.1"/>
</dbReference>
<organism evidence="2 3">
    <name type="scientific">Nocardia uniformis</name>
    <dbReference type="NCBI Taxonomy" id="53432"/>
    <lineage>
        <taxon>Bacteria</taxon>
        <taxon>Bacillati</taxon>
        <taxon>Actinomycetota</taxon>
        <taxon>Actinomycetes</taxon>
        <taxon>Mycobacteriales</taxon>
        <taxon>Nocardiaceae</taxon>
        <taxon>Nocardia</taxon>
    </lineage>
</organism>
<proteinExistence type="predicted"/>
<comment type="caution">
    <text evidence="2">The sequence shown here is derived from an EMBL/GenBank/DDBJ whole genome shotgun (WGS) entry which is preliminary data.</text>
</comment>
<sequence>MKRAGPVVTLLAVAALGGGLLLTNFTHGVDSSPTSTAATVAPTSAGAPGVPATTGAPNPGSTAAVFPAQADYVTTVATSSRPLTLSVTVTGTKAVAYVCDGAAVESWLRGTAIDGRMLLTGNNSQIDATPEGENLRGTLALGDRRHDFTAPPVEPPAGLYTARTEGSRDSWIVGPDGSVTGVRRQSDGTTTPAPQLAVDARKVQGDDEF</sequence>
<evidence type="ECO:0000313" key="3">
    <source>
        <dbReference type="Proteomes" id="UP000586827"/>
    </source>
</evidence>
<protein>
    <submittedName>
        <fullName evidence="2">Uncharacterized protein</fullName>
    </submittedName>
</protein>
<dbReference type="Proteomes" id="UP000586827">
    <property type="component" value="Unassembled WGS sequence"/>
</dbReference>
<reference evidence="2 3" key="1">
    <citation type="submission" date="2020-05" db="EMBL/GenBank/DDBJ databases">
        <title>MicrobeNet Type strains.</title>
        <authorList>
            <person name="Nicholson A.C."/>
        </authorList>
    </citation>
    <scope>NUCLEOTIDE SEQUENCE [LARGE SCALE GENOMIC DNA]</scope>
    <source>
        <strain evidence="2 3">JCM 3224</strain>
    </source>
</reference>
<dbReference type="AlphaFoldDB" id="A0A849C307"/>